<keyword evidence="2" id="KW-0378">Hydrolase</keyword>
<accession>A0ABP9CBG3</accession>
<dbReference type="Pfam" id="PF03583">
    <property type="entry name" value="LIP"/>
    <property type="match status" value="1"/>
</dbReference>
<protein>
    <submittedName>
        <fullName evidence="2">Alpha/beta fold hydrolase</fullName>
    </submittedName>
</protein>
<sequence length="533" mass="53930">MGINGIATGGAWRRWRRSAVCLAAAAIVPAVAAPSVAGAQPAGPAQSVGDAGVAALQDLSRFQERTGSSDLAAIEGISGSTAMPGVEGSLGTTGSMDLYGSANTADTPVLGVGSTDPATAPTGSTLSDSPAGRDIAAFYSPPTDLPDAPGRIIRSEPSHLAWSVPGVDGPYPGDATRIMYSSQDTHGAPNAVTGTFFAARAPWTGPGGRPLIVIAPGTQGQGDACAPSRLINSLASGSAQSGPLLEYEMIPASIWLAKGANVVMTDYEGLGTPGMHTYVNRVSEAHAVIDAARAAGDLPGSGVTDSTPIGIYGYSQGGGAAAAAAELLGTYGGDIAPRVAGVVAGAPPADLSATLHQVDGTSLAGVIGYALNSMRTAYPDVVQPVLDAELNDRGRRMLDAVALQCVGETAAQFGFADTATFTRTGEPVSQIVARYPEVEAVLEENRIGRIEPDAPVLVLSGSSDDIVPHGQAEQLASDWCALGADVRFDTFVEPSIFDGAGLGHVVPMLGGTATFVDWLDARFAGDPMESTCG</sequence>
<evidence type="ECO:0000256" key="1">
    <source>
        <dbReference type="SAM" id="SignalP"/>
    </source>
</evidence>
<dbReference type="Gene3D" id="1.10.260.130">
    <property type="match status" value="1"/>
</dbReference>
<keyword evidence="1" id="KW-0732">Signal</keyword>
<dbReference type="InterPro" id="IPR005152">
    <property type="entry name" value="Lipase_secreted"/>
</dbReference>
<dbReference type="Proteomes" id="UP001500839">
    <property type="component" value="Unassembled WGS sequence"/>
</dbReference>
<dbReference type="Gene3D" id="3.40.50.1820">
    <property type="entry name" value="alpha/beta hydrolase"/>
    <property type="match status" value="1"/>
</dbReference>
<name>A0ABP9CBG3_9ACTN</name>
<organism evidence="2 3">
    <name type="scientific">Tomitella cavernea</name>
    <dbReference type="NCBI Taxonomy" id="1387982"/>
    <lineage>
        <taxon>Bacteria</taxon>
        <taxon>Bacillati</taxon>
        <taxon>Actinomycetota</taxon>
        <taxon>Actinomycetes</taxon>
        <taxon>Mycobacteriales</taxon>
        <taxon>Tomitella</taxon>
    </lineage>
</organism>
<feature type="chain" id="PRO_5046578456" evidence="1">
    <location>
        <begin position="33"/>
        <end position="533"/>
    </location>
</feature>
<proteinExistence type="predicted"/>
<dbReference type="RefSeq" id="WP_307810976.1">
    <property type="nucleotide sequence ID" value="NZ_BAABKQ010000001.1"/>
</dbReference>
<dbReference type="InterPro" id="IPR029058">
    <property type="entry name" value="AB_hydrolase_fold"/>
</dbReference>
<dbReference type="EMBL" id="BAABKQ010000001">
    <property type="protein sequence ID" value="GAA4806705.1"/>
    <property type="molecule type" value="Genomic_DNA"/>
</dbReference>
<keyword evidence="3" id="KW-1185">Reference proteome</keyword>
<evidence type="ECO:0000313" key="3">
    <source>
        <dbReference type="Proteomes" id="UP001500839"/>
    </source>
</evidence>
<evidence type="ECO:0000313" key="2">
    <source>
        <dbReference type="EMBL" id="GAA4806705.1"/>
    </source>
</evidence>
<feature type="signal peptide" evidence="1">
    <location>
        <begin position="1"/>
        <end position="32"/>
    </location>
</feature>
<dbReference type="SUPFAM" id="SSF53474">
    <property type="entry name" value="alpha/beta-Hydrolases"/>
    <property type="match status" value="1"/>
</dbReference>
<dbReference type="PANTHER" id="PTHR34853">
    <property type="match status" value="1"/>
</dbReference>
<gene>
    <name evidence="2" type="ORF">GCM10023353_07400</name>
</gene>
<reference evidence="3" key="1">
    <citation type="journal article" date="2019" name="Int. J. Syst. Evol. Microbiol.">
        <title>The Global Catalogue of Microorganisms (GCM) 10K type strain sequencing project: providing services to taxonomists for standard genome sequencing and annotation.</title>
        <authorList>
            <consortium name="The Broad Institute Genomics Platform"/>
            <consortium name="The Broad Institute Genome Sequencing Center for Infectious Disease"/>
            <person name="Wu L."/>
            <person name="Ma J."/>
        </authorList>
    </citation>
    <scope>NUCLEOTIDE SEQUENCE [LARGE SCALE GENOMIC DNA]</scope>
    <source>
        <strain evidence="3">JCM 18542</strain>
    </source>
</reference>
<dbReference type="GO" id="GO:0016787">
    <property type="term" value="F:hydrolase activity"/>
    <property type="evidence" value="ECO:0007669"/>
    <property type="project" value="UniProtKB-KW"/>
</dbReference>
<comment type="caution">
    <text evidence="2">The sequence shown here is derived from an EMBL/GenBank/DDBJ whole genome shotgun (WGS) entry which is preliminary data.</text>
</comment>
<dbReference type="PANTHER" id="PTHR34853:SF1">
    <property type="entry name" value="LIPASE 5"/>
    <property type="match status" value="1"/>
</dbReference>